<accession>A0A1G2IVT5</accession>
<sequence>MKLKEKNLAISLRKQGWSMNEIKKELGVSKSSISLWVKNIELTKDQKQELSNKGVKKEIIEKRRATRFKNENNRRQIIIDKAREEINNLSLQDLKILGIALYWAEGGKTQRGLVRIANGDPKIIEIMMEFLRKICYVPEKKFRGHIHIHPHLNIKKAENYWSSVSKIPLSQFYKTYSKHNISSQNKKNSLPFGTFDIYVCNTKLFLKIKGWTEGIYKNIINMPG</sequence>
<dbReference type="Gene3D" id="1.10.10.10">
    <property type="entry name" value="Winged helix-like DNA-binding domain superfamily/Winged helix DNA-binding domain"/>
    <property type="match status" value="1"/>
</dbReference>
<evidence type="ECO:0000313" key="1">
    <source>
        <dbReference type="EMBL" id="OGZ78974.1"/>
    </source>
</evidence>
<dbReference type="STRING" id="1802223.A2358_04510"/>
<name>A0A1G2IVT5_9BACT</name>
<protein>
    <submittedName>
        <fullName evidence="1">Uncharacterized protein</fullName>
    </submittedName>
</protein>
<gene>
    <name evidence="1" type="ORF">A2358_04510</name>
</gene>
<proteinExistence type="predicted"/>
<organism evidence="1 2">
    <name type="scientific">Candidatus Staskawiczbacteria bacterium RIFOXYB1_FULL_37_44</name>
    <dbReference type="NCBI Taxonomy" id="1802223"/>
    <lineage>
        <taxon>Bacteria</taxon>
        <taxon>Candidatus Staskawicziibacteriota</taxon>
    </lineage>
</organism>
<dbReference type="AlphaFoldDB" id="A0A1G2IVT5"/>
<dbReference type="Proteomes" id="UP000178650">
    <property type="component" value="Unassembled WGS sequence"/>
</dbReference>
<reference evidence="1 2" key="1">
    <citation type="journal article" date="2016" name="Nat. Commun.">
        <title>Thousands of microbial genomes shed light on interconnected biogeochemical processes in an aquifer system.</title>
        <authorList>
            <person name="Anantharaman K."/>
            <person name="Brown C.T."/>
            <person name="Hug L.A."/>
            <person name="Sharon I."/>
            <person name="Castelle C.J."/>
            <person name="Probst A.J."/>
            <person name="Thomas B.C."/>
            <person name="Singh A."/>
            <person name="Wilkins M.J."/>
            <person name="Karaoz U."/>
            <person name="Brodie E.L."/>
            <person name="Williams K.H."/>
            <person name="Hubbard S.S."/>
            <person name="Banfield J.F."/>
        </authorList>
    </citation>
    <scope>NUCLEOTIDE SEQUENCE [LARGE SCALE GENOMIC DNA]</scope>
</reference>
<evidence type="ECO:0000313" key="2">
    <source>
        <dbReference type="Proteomes" id="UP000178650"/>
    </source>
</evidence>
<dbReference type="InterPro" id="IPR036388">
    <property type="entry name" value="WH-like_DNA-bd_sf"/>
</dbReference>
<dbReference type="EMBL" id="MHPJ01000010">
    <property type="protein sequence ID" value="OGZ78974.1"/>
    <property type="molecule type" value="Genomic_DNA"/>
</dbReference>
<comment type="caution">
    <text evidence="1">The sequence shown here is derived from an EMBL/GenBank/DDBJ whole genome shotgun (WGS) entry which is preliminary data.</text>
</comment>